<dbReference type="Pfam" id="PF13302">
    <property type="entry name" value="Acetyltransf_3"/>
    <property type="match status" value="1"/>
</dbReference>
<sequence>MIPVTIKQAPSVTIARFLCLPHSRFLTVQPTCGREPGSGSKLQLARAPELRMLSHMRSPDKQVPRLMSDRLVLRPFEITDAPSLARITNNPLLLRNLLRTSCPFTVHDARNRILRFRKNNLRVWAIDNGQLLGLIGLAGEFGLWLGRGAWGKGYGEEASRLVIDHAFTHMKMTVLHANPISDNRASCHLMEKLGFSVVGRTQSFCKQRNKRVALRRYELKNGG</sequence>
<dbReference type="InterPro" id="IPR016181">
    <property type="entry name" value="Acyl_CoA_acyltransferase"/>
</dbReference>
<name>A0A1R3T7P6_9HYPH</name>
<dbReference type="GO" id="GO:0016747">
    <property type="term" value="F:acyltransferase activity, transferring groups other than amino-acyl groups"/>
    <property type="evidence" value="ECO:0007669"/>
    <property type="project" value="InterPro"/>
</dbReference>
<dbReference type="Gene3D" id="3.40.630.30">
    <property type="match status" value="1"/>
</dbReference>
<dbReference type="InterPro" id="IPR051531">
    <property type="entry name" value="N-acetyltransferase"/>
</dbReference>
<evidence type="ECO:0000259" key="1">
    <source>
        <dbReference type="PROSITE" id="PS51186"/>
    </source>
</evidence>
<evidence type="ECO:0000313" key="2">
    <source>
        <dbReference type="EMBL" id="SCX02538.1"/>
    </source>
</evidence>
<proteinExistence type="predicted"/>
<feature type="domain" description="N-acetyltransferase" evidence="1">
    <location>
        <begin position="71"/>
        <end position="223"/>
    </location>
</feature>
<dbReference type="SUPFAM" id="SSF55729">
    <property type="entry name" value="Acyl-CoA N-acyltransferases (Nat)"/>
    <property type="match status" value="1"/>
</dbReference>
<organism evidence="2 3">
    <name type="scientific">Agrobacterium rosae</name>
    <dbReference type="NCBI Taxonomy" id="1972867"/>
    <lineage>
        <taxon>Bacteria</taxon>
        <taxon>Pseudomonadati</taxon>
        <taxon>Pseudomonadota</taxon>
        <taxon>Alphaproteobacteria</taxon>
        <taxon>Hyphomicrobiales</taxon>
        <taxon>Rhizobiaceae</taxon>
        <taxon>Rhizobium/Agrobacterium group</taxon>
        <taxon>Agrobacterium</taxon>
    </lineage>
</organism>
<dbReference type="STRING" id="1907666.DSM25559_0237"/>
<gene>
    <name evidence="2" type="ORF">DSM25559_0237</name>
</gene>
<accession>A0A1R3T7P6</accession>
<evidence type="ECO:0000313" key="3">
    <source>
        <dbReference type="Proteomes" id="UP000187891"/>
    </source>
</evidence>
<dbReference type="AlphaFoldDB" id="A0A1R3T7P6"/>
<dbReference type="PROSITE" id="PS51186">
    <property type="entry name" value="GNAT"/>
    <property type="match status" value="1"/>
</dbReference>
<dbReference type="InterPro" id="IPR000182">
    <property type="entry name" value="GNAT_dom"/>
</dbReference>
<dbReference type="EMBL" id="FMUE01000001">
    <property type="protein sequence ID" value="SCX02538.1"/>
    <property type="molecule type" value="Genomic_DNA"/>
</dbReference>
<dbReference type="Proteomes" id="UP000187891">
    <property type="component" value="Unassembled WGS sequence"/>
</dbReference>
<reference evidence="3" key="1">
    <citation type="submission" date="2016-10" db="EMBL/GenBank/DDBJ databases">
        <authorList>
            <person name="Wibberg D."/>
        </authorList>
    </citation>
    <scope>NUCLEOTIDE SEQUENCE [LARGE SCALE GENOMIC DNA]</scope>
</reference>
<protein>
    <recommendedName>
        <fullName evidence="1">N-acetyltransferase domain-containing protein</fullName>
    </recommendedName>
</protein>
<dbReference type="PANTHER" id="PTHR43792">
    <property type="entry name" value="GNAT FAMILY, PUTATIVE (AFU_ORTHOLOGUE AFUA_3G00765)-RELATED-RELATED"/>
    <property type="match status" value="1"/>
</dbReference>